<evidence type="ECO:0000256" key="9">
    <source>
        <dbReference type="ARBA" id="ARBA00023329"/>
    </source>
</evidence>
<comment type="subcellular location">
    <subcellularLocation>
        <location evidence="10 11">Cytoplasm</location>
    </subcellularLocation>
    <subcellularLocation>
        <location evidence="10 11">Cytoplasmic vesicle</location>
        <location evidence="10 11">COPI-coated vesicle membrane</location>
        <topology evidence="10 11">Peripheral membrane protein</topology>
        <orientation evidence="10 11">Cytoplasmic side</orientation>
    </subcellularLocation>
    <subcellularLocation>
        <location evidence="10 11">Golgi apparatus membrane</location>
        <topology evidence="10 11">Peripheral membrane protein</topology>
        <orientation evidence="10 11">Cytoplasmic side</orientation>
    </subcellularLocation>
</comment>
<evidence type="ECO:0000259" key="12">
    <source>
        <dbReference type="PROSITE" id="PS51072"/>
    </source>
</evidence>
<dbReference type="GO" id="GO:0030126">
    <property type="term" value="C:COPI vesicle coat"/>
    <property type="evidence" value="ECO:0007669"/>
    <property type="project" value="UniProtKB-UniRule"/>
</dbReference>
<dbReference type="Gene3D" id="3.30.450.60">
    <property type="match status" value="1"/>
</dbReference>
<evidence type="ECO:0000256" key="6">
    <source>
        <dbReference type="ARBA" id="ARBA00022927"/>
    </source>
</evidence>
<dbReference type="GO" id="GO:0051645">
    <property type="term" value="P:Golgi localization"/>
    <property type="evidence" value="ECO:0007669"/>
    <property type="project" value="TreeGrafter"/>
</dbReference>
<keyword evidence="5 10" id="KW-0931">ER-Golgi transport</keyword>
<keyword evidence="8 10" id="KW-0472">Membrane</keyword>
<gene>
    <name evidence="13" type="ORF">CEUSTIGMA_g376.t1</name>
</gene>
<dbReference type="OrthoDB" id="10266042at2759"/>
<evidence type="ECO:0000256" key="3">
    <source>
        <dbReference type="ARBA" id="ARBA00022448"/>
    </source>
</evidence>
<accession>A0A250WQ48</accession>
<dbReference type="Pfam" id="PF01217">
    <property type="entry name" value="Clat_adaptor_s"/>
    <property type="match status" value="1"/>
</dbReference>
<comment type="similarity">
    <text evidence="1 10">Belongs to the adaptor complexes medium subunit family. Delta-COP subfamily.</text>
</comment>
<feature type="domain" description="MHD" evidence="12">
    <location>
        <begin position="269"/>
        <end position="509"/>
    </location>
</feature>
<dbReference type="InterPro" id="IPR027059">
    <property type="entry name" value="Coatomer_dsu"/>
</dbReference>
<evidence type="ECO:0000256" key="1">
    <source>
        <dbReference type="ARBA" id="ARBA00010516"/>
    </source>
</evidence>
<dbReference type="SUPFAM" id="SSF64356">
    <property type="entry name" value="SNARE-like"/>
    <property type="match status" value="1"/>
</dbReference>
<organism evidence="13 14">
    <name type="scientific">Chlamydomonas eustigma</name>
    <dbReference type="NCBI Taxonomy" id="1157962"/>
    <lineage>
        <taxon>Eukaryota</taxon>
        <taxon>Viridiplantae</taxon>
        <taxon>Chlorophyta</taxon>
        <taxon>core chlorophytes</taxon>
        <taxon>Chlorophyceae</taxon>
        <taxon>CS clade</taxon>
        <taxon>Chlamydomonadales</taxon>
        <taxon>Chlamydomonadaceae</taxon>
        <taxon>Chlamydomonas</taxon>
    </lineage>
</organism>
<dbReference type="InterPro" id="IPR022775">
    <property type="entry name" value="AP_mu_sigma_su"/>
</dbReference>
<dbReference type="PROSITE" id="PS51072">
    <property type="entry name" value="MHD"/>
    <property type="match status" value="1"/>
</dbReference>
<dbReference type="InterPro" id="IPR011012">
    <property type="entry name" value="Longin-like_dom_sf"/>
</dbReference>
<dbReference type="STRING" id="1157962.A0A250WQ48"/>
<dbReference type="GO" id="GO:0006888">
    <property type="term" value="P:endoplasmic reticulum to Golgi vesicle-mediated transport"/>
    <property type="evidence" value="ECO:0007669"/>
    <property type="project" value="TreeGrafter"/>
</dbReference>
<reference evidence="13 14" key="1">
    <citation type="submission" date="2017-08" db="EMBL/GenBank/DDBJ databases">
        <title>Acidophilic green algal genome provides insights into adaptation to an acidic environment.</title>
        <authorList>
            <person name="Hirooka S."/>
            <person name="Hirose Y."/>
            <person name="Kanesaki Y."/>
            <person name="Higuchi S."/>
            <person name="Fujiwara T."/>
            <person name="Onuma R."/>
            <person name="Era A."/>
            <person name="Ohbayashi R."/>
            <person name="Uzuka A."/>
            <person name="Nozaki H."/>
            <person name="Yoshikawa H."/>
            <person name="Miyagishima S.Y."/>
        </authorList>
    </citation>
    <scope>NUCLEOTIDE SEQUENCE [LARGE SCALE GENOMIC DNA]</scope>
    <source>
        <strain evidence="13 14">NIES-2499</strain>
    </source>
</reference>
<evidence type="ECO:0000256" key="10">
    <source>
        <dbReference type="RuleBase" id="RU364018"/>
    </source>
</evidence>
<dbReference type="AlphaFoldDB" id="A0A250WQ48"/>
<keyword evidence="4 10" id="KW-0963">Cytoplasm</keyword>
<dbReference type="CDD" id="cd09254">
    <property type="entry name" value="AP_delta-COPI_MHD"/>
    <property type="match status" value="1"/>
</dbReference>
<protein>
    <recommendedName>
        <fullName evidence="10">Coatomer subunit delta</fullName>
    </recommendedName>
</protein>
<proteinExistence type="inferred from homology"/>
<comment type="function">
    <text evidence="10">The coatomer is a cytosolic protein complex that binds to dilysine motifs and reversibly associates with Golgi non-clathrin-coated vesicles, which further mediate biosynthetic protein transport from the ER, via the Golgi up to the trans Golgi network. Coatomer complex is required for budding from Golgi membranes, and is essential for the retrograde Golgi-to-ER transport of dilysine-tagged proteins.</text>
</comment>
<keyword evidence="6 10" id="KW-0653">Protein transport</keyword>
<dbReference type="Proteomes" id="UP000232323">
    <property type="component" value="Unassembled WGS sequence"/>
</dbReference>
<evidence type="ECO:0000256" key="11">
    <source>
        <dbReference type="RuleBase" id="RU366052"/>
    </source>
</evidence>
<evidence type="ECO:0000256" key="8">
    <source>
        <dbReference type="ARBA" id="ARBA00023136"/>
    </source>
</evidence>
<evidence type="ECO:0000313" key="14">
    <source>
        <dbReference type="Proteomes" id="UP000232323"/>
    </source>
</evidence>
<dbReference type="CDD" id="cd14830">
    <property type="entry name" value="Delta_COP_N"/>
    <property type="match status" value="1"/>
</dbReference>
<dbReference type="EMBL" id="BEGY01000001">
    <property type="protein sequence ID" value="GAX72921.1"/>
    <property type="molecule type" value="Genomic_DNA"/>
</dbReference>
<name>A0A250WQ48_9CHLO</name>
<keyword evidence="7 10" id="KW-0333">Golgi apparatus</keyword>
<dbReference type="InterPro" id="IPR028565">
    <property type="entry name" value="MHD"/>
</dbReference>
<comment type="subunit">
    <text evidence="2 10">Oligomeric complex that consists of at least the alpha, beta, beta', gamma, delta, epsilon and zeta subunits.</text>
</comment>
<comment type="caution">
    <text evidence="13">The sequence shown here is derived from an EMBL/GenBank/DDBJ whole genome shotgun (WGS) entry which is preliminary data.</text>
</comment>
<keyword evidence="3 10" id="KW-0813">Transport</keyword>
<dbReference type="FunFam" id="2.60.40.1170:FF:000007">
    <property type="entry name" value="Coatomer subunit delta"/>
    <property type="match status" value="1"/>
</dbReference>
<keyword evidence="14" id="KW-1185">Reference proteome</keyword>
<evidence type="ECO:0000256" key="2">
    <source>
        <dbReference type="ARBA" id="ARBA00011775"/>
    </source>
</evidence>
<dbReference type="PANTHER" id="PTHR10121">
    <property type="entry name" value="COATOMER SUBUNIT DELTA"/>
    <property type="match status" value="1"/>
</dbReference>
<dbReference type="GO" id="GO:0000139">
    <property type="term" value="C:Golgi membrane"/>
    <property type="evidence" value="ECO:0007669"/>
    <property type="project" value="UniProtKB-SubCell"/>
</dbReference>
<evidence type="ECO:0000256" key="4">
    <source>
        <dbReference type="ARBA" id="ARBA00022490"/>
    </source>
</evidence>
<evidence type="ECO:0000256" key="7">
    <source>
        <dbReference type="ARBA" id="ARBA00023034"/>
    </source>
</evidence>
<evidence type="ECO:0000256" key="5">
    <source>
        <dbReference type="ARBA" id="ARBA00022892"/>
    </source>
</evidence>
<dbReference type="Pfam" id="PF00928">
    <property type="entry name" value="Adap_comp_sub"/>
    <property type="match status" value="1"/>
</dbReference>
<dbReference type="FunFam" id="3.30.450.60:FF:000003">
    <property type="entry name" value="Coatomer subunit delta"/>
    <property type="match status" value="1"/>
</dbReference>
<keyword evidence="9 10" id="KW-0968">Cytoplasmic vesicle</keyword>
<dbReference type="GO" id="GO:0015031">
    <property type="term" value="P:protein transport"/>
    <property type="evidence" value="ECO:0007669"/>
    <property type="project" value="UniProtKB-KW"/>
</dbReference>
<dbReference type="InterPro" id="IPR036168">
    <property type="entry name" value="AP2_Mu_C_sf"/>
</dbReference>
<dbReference type="PANTHER" id="PTHR10121:SF0">
    <property type="entry name" value="COATOMER SUBUNIT DELTA"/>
    <property type="match status" value="1"/>
</dbReference>
<sequence length="509" mass="55591">MVVLAASVISKTGKPLVSRQYMDMSRIRIEGLLAAFPKLIGTGKQHTYVETENVRYVYQPMEGLYLLLITNKQSNILEDLDTLRLLSKIVPEFAMSYDEDDIVNLAFELVAAFDEVISLGYKENISVMQVKQNCEMESHEEKLHKMIIQSKINDTKDLMKKKAQEIDKNKIEQKGKSGYGMAASMSSFSSGKSMGASAPEDTKYVRPEPVSAPISKMATSKGPSKGMQLGKGKKGNDILESLAKEGEAVELIVRPAAAGGLAAAAILSSDPVTLIIDEKLSVALDRQGGCENLEIIGTMSLTVNSESDAFIKVAISSGSNKNYQFKTHPNIDKAQYSNSNLLGLKDPTKPFPVGSELGILKWRMQSKDSSLVPITINCWPSVSGGQTYVNIEYESTSSFDLQNVAVVIPLPGSSSAPSVNQVDGDWRFDSKQGAMVWTIDLIDDSNRTGSMEFVVSASDAESFFPISVSFSSSKIYCDVAVDSVTYTMKEGSVKYSFKKFLMAGEYIVQ</sequence>
<dbReference type="SUPFAM" id="SSF49447">
    <property type="entry name" value="Second domain of Mu2 adaptin subunit (ap50) of ap2 adaptor"/>
    <property type="match status" value="1"/>
</dbReference>
<dbReference type="GO" id="GO:0006890">
    <property type="term" value="P:retrograde vesicle-mediated transport, Golgi to endoplasmic reticulum"/>
    <property type="evidence" value="ECO:0007669"/>
    <property type="project" value="UniProtKB-UniRule"/>
</dbReference>
<dbReference type="Gene3D" id="2.60.40.1170">
    <property type="entry name" value="Mu homology domain, subdomain B"/>
    <property type="match status" value="2"/>
</dbReference>
<evidence type="ECO:0000313" key="13">
    <source>
        <dbReference type="EMBL" id="GAX72921.1"/>
    </source>
</evidence>